<evidence type="ECO:0000256" key="2">
    <source>
        <dbReference type="ARBA" id="ARBA00022448"/>
    </source>
</evidence>
<keyword evidence="3" id="KW-0547">Nucleotide-binding</keyword>
<accession>A0A1T5E3H9</accession>
<dbReference type="PROSITE" id="PS50893">
    <property type="entry name" value="ABC_TRANSPORTER_2"/>
    <property type="match status" value="1"/>
</dbReference>
<keyword evidence="4 8" id="KW-0067">ATP-binding</keyword>
<dbReference type="OrthoDB" id="9805029at2"/>
<evidence type="ECO:0000256" key="6">
    <source>
        <dbReference type="ARBA" id="ARBA00023065"/>
    </source>
</evidence>
<name>A0A1T5E3H9_9SPHN</name>
<dbReference type="EMBL" id="FUYP01000018">
    <property type="protein sequence ID" value="SKB78449.1"/>
    <property type="molecule type" value="Genomic_DNA"/>
</dbReference>
<keyword evidence="9" id="KW-1185">Reference proteome</keyword>
<keyword evidence="5" id="KW-0864">Zinc transport</keyword>
<keyword evidence="5" id="KW-0862">Zinc</keyword>
<dbReference type="SMART" id="SM00382">
    <property type="entry name" value="AAA"/>
    <property type="match status" value="1"/>
</dbReference>
<comment type="similarity">
    <text evidence="1">Belongs to the ABC transporter superfamily.</text>
</comment>
<evidence type="ECO:0000256" key="1">
    <source>
        <dbReference type="ARBA" id="ARBA00005417"/>
    </source>
</evidence>
<evidence type="ECO:0000259" key="7">
    <source>
        <dbReference type="PROSITE" id="PS50893"/>
    </source>
</evidence>
<sequence length="264" mass="28908">MADEPPLLALASVRVMADEACILDLSALTVGAGESAAILGANGSGKSTLVKLITRQLYPVWGAELRIFGQDSWNVFELRKLLGIISSTEQLDFDAEPPLEVLDCVVSGFFASRGLWKHQHYTREMIDASRAALEQVGAGHLIGRSMASLSTGEARRVLIARALAHRPRALLLDEPCAGLDPAARHHFLNMLREIARGGTTMLLITHHIEEILPEIDRIVMLRDGRLLHDGAKADLLTSERLTDLFGLPVTVTPRGDWYHADIRA</sequence>
<dbReference type="RefSeq" id="WP_079639388.1">
    <property type="nucleotide sequence ID" value="NZ_FUYP01000018.1"/>
</dbReference>
<dbReference type="InterPro" id="IPR003439">
    <property type="entry name" value="ABC_transporter-like_ATP-bd"/>
</dbReference>
<dbReference type="InterPro" id="IPR050153">
    <property type="entry name" value="Metal_Ion_Import_ABC"/>
</dbReference>
<dbReference type="GO" id="GO:0005524">
    <property type="term" value="F:ATP binding"/>
    <property type="evidence" value="ECO:0007669"/>
    <property type="project" value="UniProtKB-KW"/>
</dbReference>
<dbReference type="Pfam" id="PF00005">
    <property type="entry name" value="ABC_tran"/>
    <property type="match status" value="1"/>
</dbReference>
<dbReference type="AlphaFoldDB" id="A0A1T5E3H9"/>
<evidence type="ECO:0000313" key="8">
    <source>
        <dbReference type="EMBL" id="SKB78449.1"/>
    </source>
</evidence>
<evidence type="ECO:0000256" key="4">
    <source>
        <dbReference type="ARBA" id="ARBA00022840"/>
    </source>
</evidence>
<proteinExistence type="inferred from homology"/>
<feature type="domain" description="ABC transporter" evidence="7">
    <location>
        <begin position="8"/>
        <end position="248"/>
    </location>
</feature>
<dbReference type="GO" id="GO:0016887">
    <property type="term" value="F:ATP hydrolysis activity"/>
    <property type="evidence" value="ECO:0007669"/>
    <property type="project" value="InterPro"/>
</dbReference>
<dbReference type="Proteomes" id="UP000190044">
    <property type="component" value="Unassembled WGS sequence"/>
</dbReference>
<dbReference type="SUPFAM" id="SSF52540">
    <property type="entry name" value="P-loop containing nucleoside triphosphate hydrolases"/>
    <property type="match status" value="1"/>
</dbReference>
<gene>
    <name evidence="8" type="ORF">SAMN06295937_101859</name>
</gene>
<dbReference type="InterPro" id="IPR027417">
    <property type="entry name" value="P-loop_NTPase"/>
</dbReference>
<evidence type="ECO:0000256" key="5">
    <source>
        <dbReference type="ARBA" id="ARBA00022906"/>
    </source>
</evidence>
<reference evidence="9" key="1">
    <citation type="submission" date="2017-02" db="EMBL/GenBank/DDBJ databases">
        <authorList>
            <person name="Varghese N."/>
            <person name="Submissions S."/>
        </authorList>
    </citation>
    <scope>NUCLEOTIDE SEQUENCE [LARGE SCALE GENOMIC DNA]</scope>
    <source>
        <strain evidence="9">R11H</strain>
    </source>
</reference>
<evidence type="ECO:0000256" key="3">
    <source>
        <dbReference type="ARBA" id="ARBA00022741"/>
    </source>
</evidence>
<organism evidence="8 9">
    <name type="scientific">Sphingopyxis flava</name>
    <dbReference type="NCBI Taxonomy" id="1507287"/>
    <lineage>
        <taxon>Bacteria</taxon>
        <taxon>Pseudomonadati</taxon>
        <taxon>Pseudomonadota</taxon>
        <taxon>Alphaproteobacteria</taxon>
        <taxon>Sphingomonadales</taxon>
        <taxon>Sphingomonadaceae</taxon>
        <taxon>Sphingopyxis</taxon>
    </lineage>
</organism>
<protein>
    <submittedName>
        <fullName evidence="8">Iron complex transport system ATP-binding protein</fullName>
    </submittedName>
</protein>
<keyword evidence="6" id="KW-0406">Ion transport</keyword>
<dbReference type="PANTHER" id="PTHR42734:SF17">
    <property type="entry name" value="METAL TRANSPORT SYSTEM ATP-BINDING PROTEIN TM_0124-RELATED"/>
    <property type="match status" value="1"/>
</dbReference>
<evidence type="ECO:0000313" key="9">
    <source>
        <dbReference type="Proteomes" id="UP000190044"/>
    </source>
</evidence>
<dbReference type="Gene3D" id="3.40.50.300">
    <property type="entry name" value="P-loop containing nucleotide triphosphate hydrolases"/>
    <property type="match status" value="1"/>
</dbReference>
<dbReference type="PANTHER" id="PTHR42734">
    <property type="entry name" value="METAL TRANSPORT SYSTEM ATP-BINDING PROTEIN TM_0124-RELATED"/>
    <property type="match status" value="1"/>
</dbReference>
<keyword evidence="2" id="KW-0813">Transport</keyword>
<dbReference type="InterPro" id="IPR003593">
    <property type="entry name" value="AAA+_ATPase"/>
</dbReference>
<dbReference type="GO" id="GO:0006829">
    <property type="term" value="P:zinc ion transport"/>
    <property type="evidence" value="ECO:0007669"/>
    <property type="project" value="UniProtKB-KW"/>
</dbReference>